<gene>
    <name evidence="1" type="ORF">LCGC14_2644760</name>
</gene>
<sequence>MLETKWFDKCKEEIIPSERDDGYPTPLGYYSVYVEICPTCGNDDLEEVDFTKLDIEWEIDEIYDDAGDGHCFFHHATGEDDKGNEYRASATLVDGETIEYEDIERI</sequence>
<accession>A0A0F9CNL2</accession>
<name>A0A0F9CNL2_9ZZZZ</name>
<organism evidence="1">
    <name type="scientific">marine sediment metagenome</name>
    <dbReference type="NCBI Taxonomy" id="412755"/>
    <lineage>
        <taxon>unclassified sequences</taxon>
        <taxon>metagenomes</taxon>
        <taxon>ecological metagenomes</taxon>
    </lineage>
</organism>
<proteinExistence type="predicted"/>
<dbReference type="EMBL" id="LAZR01045706">
    <property type="protein sequence ID" value="KKK98236.1"/>
    <property type="molecule type" value="Genomic_DNA"/>
</dbReference>
<evidence type="ECO:0000313" key="1">
    <source>
        <dbReference type="EMBL" id="KKK98236.1"/>
    </source>
</evidence>
<dbReference type="AlphaFoldDB" id="A0A0F9CNL2"/>
<reference evidence="1" key="1">
    <citation type="journal article" date="2015" name="Nature">
        <title>Complex archaea that bridge the gap between prokaryotes and eukaryotes.</title>
        <authorList>
            <person name="Spang A."/>
            <person name="Saw J.H."/>
            <person name="Jorgensen S.L."/>
            <person name="Zaremba-Niedzwiedzka K."/>
            <person name="Martijn J."/>
            <person name="Lind A.E."/>
            <person name="van Eijk R."/>
            <person name="Schleper C."/>
            <person name="Guy L."/>
            <person name="Ettema T.J."/>
        </authorList>
    </citation>
    <scope>NUCLEOTIDE SEQUENCE</scope>
</reference>
<protein>
    <submittedName>
        <fullName evidence="1">Uncharacterized protein</fullName>
    </submittedName>
</protein>
<comment type="caution">
    <text evidence="1">The sequence shown here is derived from an EMBL/GenBank/DDBJ whole genome shotgun (WGS) entry which is preliminary data.</text>
</comment>